<evidence type="ECO:0000256" key="2">
    <source>
        <dbReference type="ARBA" id="ARBA00022741"/>
    </source>
</evidence>
<evidence type="ECO:0000313" key="7">
    <source>
        <dbReference type="Proteomes" id="UP000034069"/>
    </source>
</evidence>
<comment type="caution">
    <text evidence="6">The sequence shown here is derived from an EMBL/GenBank/DDBJ whole genome shotgun (WGS) entry which is preliminary data.</text>
</comment>
<keyword evidence="2" id="KW-0547">Nucleotide-binding</keyword>
<dbReference type="InterPro" id="IPR001482">
    <property type="entry name" value="T2SS/T4SS_dom"/>
</dbReference>
<dbReference type="InterPro" id="IPR037257">
    <property type="entry name" value="T2SS_E_N_sf"/>
</dbReference>
<proteinExistence type="inferred from homology"/>
<dbReference type="Pfam" id="PF05157">
    <property type="entry name" value="MshEN"/>
    <property type="match status" value="1"/>
</dbReference>
<organism evidence="6 7">
    <name type="scientific">Candidatus Collierbacteria bacterium GW2011_GWA1_44_12</name>
    <dbReference type="NCBI Taxonomy" id="1618376"/>
    <lineage>
        <taxon>Bacteria</taxon>
        <taxon>Candidatus Collieribacteriota</taxon>
    </lineage>
</organism>
<dbReference type="Gene3D" id="3.30.300.160">
    <property type="entry name" value="Type II secretion system, protein E, N-terminal domain"/>
    <property type="match status" value="1"/>
</dbReference>
<feature type="domain" description="Bacterial type II secretion system protein E" evidence="4">
    <location>
        <begin position="186"/>
        <end position="584"/>
    </location>
</feature>
<evidence type="ECO:0000313" key="6">
    <source>
        <dbReference type="EMBL" id="KKT36355.1"/>
    </source>
</evidence>
<reference evidence="6 7" key="1">
    <citation type="journal article" date="2015" name="Nature">
        <title>rRNA introns, odd ribosomes, and small enigmatic genomes across a large radiation of phyla.</title>
        <authorList>
            <person name="Brown C.T."/>
            <person name="Hug L.A."/>
            <person name="Thomas B.C."/>
            <person name="Sharon I."/>
            <person name="Castelle C.J."/>
            <person name="Singh A."/>
            <person name="Wilkins M.J."/>
            <person name="Williams K.H."/>
            <person name="Banfield J.F."/>
        </authorList>
    </citation>
    <scope>NUCLEOTIDE SEQUENCE [LARGE SCALE GENOMIC DNA]</scope>
</reference>
<dbReference type="SUPFAM" id="SSF52540">
    <property type="entry name" value="P-loop containing nucleoside triphosphate hydrolases"/>
    <property type="match status" value="1"/>
</dbReference>
<comment type="similarity">
    <text evidence="1">Belongs to the GSP E family.</text>
</comment>
<keyword evidence="3" id="KW-0067">ATP-binding</keyword>
<dbReference type="FunFam" id="3.40.50.300:FF:000398">
    <property type="entry name" value="Type IV pilus assembly ATPase PilB"/>
    <property type="match status" value="1"/>
</dbReference>
<sequence length="588" mass="65283">MDYQEEELINTLIADGKLTKEKYDSLKIESLTLGKSVMQLLQDKRLIKDEDIARAKAKYLNIPYFSESRITVSPDLLSMINIDLAKTYKVMPLTLDKAIGELTLVMEKPEDLSVVDFFHKRTGYRVKSMMTSRENLENLINTTYSQSLTGEISGVLKRGGAELGEEEGGVRLVTADTISQIIKEPKIVEIVRKVLEYAVRLRASDIHIEPQENITRVRFRIDGILEEKLTLDKEYHAALISRIKILSGMKIDEKRVPQDGRFNFSSEYGEVDLRISSLPTVNGEKIVMRLLKKSEKVPTLGDLGLRAKALAVLEEAIRIPHGIILATGPTGSGKTTTLYALLTIINTPKVNIVTLEDPVEYQMAGVNQVQINPQAGLTFASGLRSFLRQDPNIIMVGEIRDEETAQLAIQASLTGHLVFSTVHTNSAAGALPRLLDMGAEPFLLASSMTAAIGQRVLRKICDNCKAPYVPDPKVIEDMKVVLGSMFEGWKKSNVEKGKLAVQNKTEVMIYKGMGCEKCNHSGYLGRIGIYEVLRVTEKIAKKILERADAASVEKAAMEDGMIIMKQDGYLKVLDGVTTIEEVIRVAQV</sequence>
<evidence type="ECO:0000256" key="1">
    <source>
        <dbReference type="ARBA" id="ARBA00006611"/>
    </source>
</evidence>
<feature type="domain" description="Type II secretion system protein GspE N-terminal" evidence="5">
    <location>
        <begin position="60"/>
        <end position="148"/>
    </location>
</feature>
<dbReference type="PANTHER" id="PTHR30258:SF2">
    <property type="entry name" value="COMG OPERON PROTEIN 1"/>
    <property type="match status" value="1"/>
</dbReference>
<protein>
    <submittedName>
        <fullName evidence="6">Type II secretion system protein E</fullName>
    </submittedName>
</protein>
<dbReference type="InterPro" id="IPR007831">
    <property type="entry name" value="T2SS_GspE_N"/>
</dbReference>
<evidence type="ECO:0000259" key="4">
    <source>
        <dbReference type="Pfam" id="PF00437"/>
    </source>
</evidence>
<dbReference type="PATRIC" id="fig|1618376.3.peg.82"/>
<dbReference type="PANTHER" id="PTHR30258">
    <property type="entry name" value="TYPE II SECRETION SYSTEM PROTEIN GSPE-RELATED"/>
    <property type="match status" value="1"/>
</dbReference>
<dbReference type="Pfam" id="PF00437">
    <property type="entry name" value="T2SSE"/>
    <property type="match status" value="1"/>
</dbReference>
<gene>
    <name evidence="6" type="ORF">UW23_C0002G0022</name>
</gene>
<dbReference type="Gene3D" id="3.40.50.300">
    <property type="entry name" value="P-loop containing nucleotide triphosphate hydrolases"/>
    <property type="match status" value="1"/>
</dbReference>
<dbReference type="CDD" id="cd01129">
    <property type="entry name" value="PulE-GspE-like"/>
    <property type="match status" value="1"/>
</dbReference>
<dbReference type="Gene3D" id="3.30.450.90">
    <property type="match status" value="1"/>
</dbReference>
<dbReference type="GO" id="GO:0005886">
    <property type="term" value="C:plasma membrane"/>
    <property type="evidence" value="ECO:0007669"/>
    <property type="project" value="TreeGrafter"/>
</dbReference>
<dbReference type="GO" id="GO:0005524">
    <property type="term" value="F:ATP binding"/>
    <property type="evidence" value="ECO:0007669"/>
    <property type="project" value="UniProtKB-KW"/>
</dbReference>
<accession>A0A0G1GP91</accession>
<dbReference type="Proteomes" id="UP000034069">
    <property type="component" value="Unassembled WGS sequence"/>
</dbReference>
<evidence type="ECO:0000256" key="3">
    <source>
        <dbReference type="ARBA" id="ARBA00022840"/>
    </source>
</evidence>
<name>A0A0G1GP91_9BACT</name>
<dbReference type="AlphaFoldDB" id="A0A0G1GP91"/>
<dbReference type="GO" id="GO:0016887">
    <property type="term" value="F:ATP hydrolysis activity"/>
    <property type="evidence" value="ECO:0007669"/>
    <property type="project" value="TreeGrafter"/>
</dbReference>
<dbReference type="SUPFAM" id="SSF160246">
    <property type="entry name" value="EspE N-terminal domain-like"/>
    <property type="match status" value="1"/>
</dbReference>
<dbReference type="EMBL" id="LCHN01000002">
    <property type="protein sequence ID" value="KKT36355.1"/>
    <property type="molecule type" value="Genomic_DNA"/>
</dbReference>
<dbReference type="InterPro" id="IPR027417">
    <property type="entry name" value="P-loop_NTPase"/>
</dbReference>
<evidence type="ECO:0000259" key="5">
    <source>
        <dbReference type="Pfam" id="PF05157"/>
    </source>
</evidence>